<dbReference type="Pfam" id="PF08240">
    <property type="entry name" value="ADH_N"/>
    <property type="match status" value="1"/>
</dbReference>
<dbReference type="Gene3D" id="3.90.180.10">
    <property type="entry name" value="Medium-chain alcohol dehydrogenases, catalytic domain"/>
    <property type="match status" value="1"/>
</dbReference>
<feature type="domain" description="Enoyl reductase (ER)" evidence="3">
    <location>
        <begin position="14"/>
        <end position="329"/>
    </location>
</feature>
<evidence type="ECO:0000313" key="4">
    <source>
        <dbReference type="EMBL" id="NAY92383.1"/>
    </source>
</evidence>
<evidence type="ECO:0000256" key="2">
    <source>
        <dbReference type="ARBA" id="ARBA00023002"/>
    </source>
</evidence>
<dbReference type="SMART" id="SM00829">
    <property type="entry name" value="PKS_ER"/>
    <property type="match status" value="1"/>
</dbReference>
<dbReference type="RefSeq" id="WP_166523805.1">
    <property type="nucleotide sequence ID" value="NZ_JAAABI010000003.1"/>
</dbReference>
<dbReference type="PANTHER" id="PTHR48106:SF5">
    <property type="entry name" value="ZINC-CONTAINING ALCOHOL DEHYDROGENASE"/>
    <property type="match status" value="1"/>
</dbReference>
<dbReference type="InterPro" id="IPR036291">
    <property type="entry name" value="NAD(P)-bd_dom_sf"/>
</dbReference>
<reference evidence="4" key="1">
    <citation type="submission" date="2020-01" db="EMBL/GenBank/DDBJ databases">
        <title>Muricauda ochracea sp. nov., isolated from a tidal flat of Garorim bay in Korea.</title>
        <authorList>
            <person name="Kim D."/>
            <person name="Yoo Y."/>
            <person name="Kim J.-J."/>
        </authorList>
    </citation>
    <scope>NUCLEOTIDE SEQUENCE</scope>
    <source>
        <strain evidence="4">JGD-17</strain>
    </source>
</reference>
<dbReference type="InterPro" id="IPR011032">
    <property type="entry name" value="GroES-like_sf"/>
</dbReference>
<keyword evidence="2" id="KW-0560">Oxidoreductase</keyword>
<dbReference type="CDD" id="cd08268">
    <property type="entry name" value="MDR2"/>
    <property type="match status" value="1"/>
</dbReference>
<dbReference type="SUPFAM" id="SSF50129">
    <property type="entry name" value="GroES-like"/>
    <property type="match status" value="1"/>
</dbReference>
<dbReference type="PANTHER" id="PTHR48106">
    <property type="entry name" value="QUINONE OXIDOREDUCTASE PIG3-RELATED"/>
    <property type="match status" value="1"/>
</dbReference>
<dbReference type="InterPro" id="IPR013154">
    <property type="entry name" value="ADH-like_N"/>
</dbReference>
<evidence type="ECO:0000259" key="3">
    <source>
        <dbReference type="SMART" id="SM00829"/>
    </source>
</evidence>
<dbReference type="GO" id="GO:0016651">
    <property type="term" value="F:oxidoreductase activity, acting on NAD(P)H"/>
    <property type="evidence" value="ECO:0007669"/>
    <property type="project" value="TreeGrafter"/>
</dbReference>
<evidence type="ECO:0000313" key="5">
    <source>
        <dbReference type="Proteomes" id="UP000667650"/>
    </source>
</evidence>
<organism evidence="4 5">
    <name type="scientific">Flagellimonas ochracea</name>
    <dbReference type="NCBI Taxonomy" id="2696472"/>
    <lineage>
        <taxon>Bacteria</taxon>
        <taxon>Pseudomonadati</taxon>
        <taxon>Bacteroidota</taxon>
        <taxon>Flavobacteriia</taxon>
        <taxon>Flavobacteriales</taxon>
        <taxon>Flavobacteriaceae</taxon>
        <taxon>Flagellimonas</taxon>
    </lineage>
</organism>
<sequence>MSITCRVVRFHETGELDVLALENITVEDPVDDEVLFKVDAFALNRADVLHYQGFHTTLPDFPSRLGSEATGEVIKIGANVTDFKVGDRVTSIPFNTAKYGVQGEYALVPQDYLTKAPENLTIEEACSIWMQYSTAYFALFHVGNVKEGDFVFVPAISSSAGYGCFELAKDAGAMVIGSTRTSAKKDDLKKLGIDHLIISSEESVEKRLMQLTKGEGVSFVYDPIAGNFCNEYLDALSMGAVVIIYGLLDPNPTPYPLVPLIRKKAVMDAYSQFNHVEDIDKLNECKAYVLERIKKGILKPKVSKVFDFEDYKKAYEYMLSNQQVGKIVVSITHKQ</sequence>
<dbReference type="EMBL" id="JAAABI010000003">
    <property type="protein sequence ID" value="NAY92383.1"/>
    <property type="molecule type" value="Genomic_DNA"/>
</dbReference>
<evidence type="ECO:0000256" key="1">
    <source>
        <dbReference type="ARBA" id="ARBA00022857"/>
    </source>
</evidence>
<protein>
    <submittedName>
        <fullName evidence="4">Zinc-binding dehydrogenase</fullName>
    </submittedName>
</protein>
<keyword evidence="5" id="KW-1185">Reference proteome</keyword>
<dbReference type="Gene3D" id="3.40.50.720">
    <property type="entry name" value="NAD(P)-binding Rossmann-like Domain"/>
    <property type="match status" value="1"/>
</dbReference>
<comment type="caution">
    <text evidence="4">The sequence shown here is derived from an EMBL/GenBank/DDBJ whole genome shotgun (WGS) entry which is preliminary data.</text>
</comment>
<dbReference type="AlphaFoldDB" id="A0A964TCK2"/>
<dbReference type="Proteomes" id="UP000667650">
    <property type="component" value="Unassembled WGS sequence"/>
</dbReference>
<dbReference type="GO" id="GO:0070402">
    <property type="term" value="F:NADPH binding"/>
    <property type="evidence" value="ECO:0007669"/>
    <property type="project" value="TreeGrafter"/>
</dbReference>
<accession>A0A964TCK2</accession>
<proteinExistence type="predicted"/>
<name>A0A964TCK2_9FLAO</name>
<gene>
    <name evidence="4" type="ORF">GTQ34_10670</name>
</gene>
<dbReference type="Pfam" id="PF00107">
    <property type="entry name" value="ADH_zinc_N"/>
    <property type="match status" value="1"/>
</dbReference>
<dbReference type="SUPFAM" id="SSF51735">
    <property type="entry name" value="NAD(P)-binding Rossmann-fold domains"/>
    <property type="match status" value="1"/>
</dbReference>
<keyword evidence="1" id="KW-0521">NADP</keyword>
<dbReference type="InterPro" id="IPR013149">
    <property type="entry name" value="ADH-like_C"/>
</dbReference>
<dbReference type="InterPro" id="IPR020843">
    <property type="entry name" value="ER"/>
</dbReference>